<reference evidence="3 4" key="1">
    <citation type="journal article" date="2011" name="J. Bacteriol.">
        <title>Genome sequence of the verrucomicrobium Opitutus terrae PB90-1, an abundant inhabitant of rice paddy soil ecosystems.</title>
        <authorList>
            <person name="van Passel M.W."/>
            <person name="Kant R."/>
            <person name="Palva A."/>
            <person name="Copeland A."/>
            <person name="Lucas S."/>
            <person name="Lapidus A."/>
            <person name="Glavina del Rio T."/>
            <person name="Pitluck S."/>
            <person name="Goltsman E."/>
            <person name="Clum A."/>
            <person name="Sun H."/>
            <person name="Schmutz J."/>
            <person name="Larimer F.W."/>
            <person name="Land M.L."/>
            <person name="Hauser L."/>
            <person name="Kyrpides N."/>
            <person name="Mikhailova N."/>
            <person name="Richardson P.P."/>
            <person name="Janssen P.H."/>
            <person name="de Vos W.M."/>
            <person name="Smidt H."/>
        </authorList>
    </citation>
    <scope>NUCLEOTIDE SEQUENCE [LARGE SCALE GENOMIC DNA]</scope>
    <source>
        <strain evidence="4">DSM 11246 / JCM 15787 / PB90-1</strain>
    </source>
</reference>
<dbReference type="HOGENOM" id="CLU_1106285_0_0_0"/>
<keyword evidence="1" id="KW-0732">Signal</keyword>
<dbReference type="Pfam" id="PF07589">
    <property type="entry name" value="PEP-CTERM"/>
    <property type="match status" value="1"/>
</dbReference>
<feature type="chain" id="PRO_5002774510" description="Ice-binding protein C-terminal domain-containing protein" evidence="1">
    <location>
        <begin position="24"/>
        <end position="251"/>
    </location>
</feature>
<protein>
    <recommendedName>
        <fullName evidence="2">Ice-binding protein C-terminal domain-containing protein</fullName>
    </recommendedName>
</protein>
<proteinExistence type="predicted"/>
<dbReference type="Proteomes" id="UP000007013">
    <property type="component" value="Chromosome"/>
</dbReference>
<keyword evidence="4" id="KW-1185">Reference proteome</keyword>
<feature type="signal peptide" evidence="1">
    <location>
        <begin position="1"/>
        <end position="23"/>
    </location>
</feature>
<dbReference type="AlphaFoldDB" id="B1ZVR3"/>
<evidence type="ECO:0000256" key="1">
    <source>
        <dbReference type="SAM" id="SignalP"/>
    </source>
</evidence>
<organism evidence="3 4">
    <name type="scientific">Opitutus terrae (strain DSM 11246 / JCM 15787 / PB90-1)</name>
    <dbReference type="NCBI Taxonomy" id="452637"/>
    <lineage>
        <taxon>Bacteria</taxon>
        <taxon>Pseudomonadati</taxon>
        <taxon>Verrucomicrobiota</taxon>
        <taxon>Opitutia</taxon>
        <taxon>Opitutales</taxon>
        <taxon>Opitutaceae</taxon>
        <taxon>Opitutus</taxon>
    </lineage>
</organism>
<accession>B1ZVR3</accession>
<dbReference type="NCBIfam" id="TIGR02595">
    <property type="entry name" value="PEP_CTERM"/>
    <property type="match status" value="1"/>
</dbReference>
<evidence type="ECO:0000259" key="2">
    <source>
        <dbReference type="Pfam" id="PF07589"/>
    </source>
</evidence>
<name>B1ZVR3_OPITP</name>
<feature type="domain" description="Ice-binding protein C-terminal" evidence="2">
    <location>
        <begin position="216"/>
        <end position="240"/>
    </location>
</feature>
<gene>
    <name evidence="3" type="ordered locus">Oter_1715</name>
</gene>
<dbReference type="RefSeq" id="WP_012374536.1">
    <property type="nucleotide sequence ID" value="NC_010571.1"/>
</dbReference>
<dbReference type="STRING" id="452637.Oter_1715"/>
<evidence type="ECO:0000313" key="3">
    <source>
        <dbReference type="EMBL" id="ACB74999.1"/>
    </source>
</evidence>
<dbReference type="EMBL" id="CP001032">
    <property type="protein sequence ID" value="ACB74999.1"/>
    <property type="molecule type" value="Genomic_DNA"/>
</dbReference>
<evidence type="ECO:0000313" key="4">
    <source>
        <dbReference type="Proteomes" id="UP000007013"/>
    </source>
</evidence>
<dbReference type="KEGG" id="ote:Oter_1715"/>
<sequence>MKFSTRLCLGLLALPLLASFVRAQVVLDDFSSNQFATSYAQKSGATSWNVVGGQAQPETANSYSAFAWTEATLTNVGDSFSIDLMVQAVLPGQNGGLAVWASSTAYTNPAIDRLFEPRLSYTGNGYEFTSEFNNQDGYLISALSGTPGFSPTLTVSVTDRTASSTTLTATLSGPGFDQLSHAYTFDFTNPLYVGPSAWQATGGSTYFDNFTYTTSAVPEPSTYAAIAGAAALGFAAWRRRGRTLKSAGTTR</sequence>
<dbReference type="InterPro" id="IPR013424">
    <property type="entry name" value="Ice-binding_C"/>
</dbReference>